<evidence type="ECO:0000313" key="13">
    <source>
        <dbReference type="Proteomes" id="UP000025227"/>
    </source>
</evidence>
<dbReference type="SMART" id="SM00098">
    <property type="entry name" value="alkPPc"/>
    <property type="match status" value="1"/>
</dbReference>
<dbReference type="Proteomes" id="UP000025227">
    <property type="component" value="Unplaced"/>
</dbReference>
<evidence type="ECO:0000256" key="4">
    <source>
        <dbReference type="ARBA" id="ARBA00022723"/>
    </source>
</evidence>
<dbReference type="PRINTS" id="PR00113">
    <property type="entry name" value="ALKPHPHTASE"/>
</dbReference>
<keyword evidence="4 9" id="KW-0479">Metal-binding</keyword>
<dbReference type="Pfam" id="PF00245">
    <property type="entry name" value="Alk_phosphatase"/>
    <property type="match status" value="1"/>
</dbReference>
<feature type="binding site" evidence="9">
    <location>
        <position position="336"/>
    </location>
    <ligand>
        <name>Zn(2+)</name>
        <dbReference type="ChEBI" id="CHEBI:29105"/>
        <label>2</label>
    </ligand>
</feature>
<comment type="cofactor">
    <cofactor evidence="9">
        <name>Zn(2+)</name>
        <dbReference type="ChEBI" id="CHEBI:29105"/>
    </cofactor>
    <text evidence="9">Binds 2 Zn(2+) ions.</text>
</comment>
<dbReference type="AlphaFoldDB" id="A0A7I4YL67"/>
<reference evidence="14" key="1">
    <citation type="submission" date="2020-12" db="UniProtKB">
        <authorList>
            <consortium name="WormBaseParasite"/>
        </authorList>
    </citation>
    <scope>IDENTIFICATION</scope>
    <source>
        <strain evidence="14">MHco3</strain>
    </source>
</reference>
<dbReference type="GO" id="GO:0004035">
    <property type="term" value="F:alkaline phosphatase activity"/>
    <property type="evidence" value="ECO:0007669"/>
    <property type="project" value="UniProtKB-EC"/>
</dbReference>
<keyword evidence="6 9" id="KW-0862">Zinc</keyword>
<dbReference type="CDD" id="cd16012">
    <property type="entry name" value="ALP"/>
    <property type="match status" value="1"/>
</dbReference>
<feature type="binding site" evidence="9">
    <location>
        <position position="332"/>
    </location>
    <ligand>
        <name>Zn(2+)</name>
        <dbReference type="ChEBI" id="CHEBI:29105"/>
        <label>2</label>
    </ligand>
</feature>
<sequence length="497" mass="55476">MSFWVLNLLCLLQIPAMASSKNVESSDSYDLDDIRFWNSIGRRNIEKKLQLNPHLLKVKPPKNVILFVGDGMGISTVTSARINKNQKAGLHYLNTPLYFEKFRNSGLVKTSSFDHHVTDSAAGATALFTGRKVNTKTLGTLPSAKEGCPNSTSTDIVDGIAEGILQKDLSMGIVTTTRITHATPAALYAKGVERDAEYDEAEVRCSRDIAKQLLSYPASEFKVLMGGGSSYLMDKSRNGSRGDGINIDLEWLRLGGSRKVLRTPSDLDQVDATNVDKLLGIFSESQFPYHLSEKLGNKRTVPRLHEMTKRAIEMLRKDDDGFFLVVEGGLIDIAEHENFMHVAFSELYEFEEAIQLAREMTNPNETLIIVTADHGHALTLPGYLQTKQSLFESTRVEQPEGNTVDKGEHWLPALFFVSGPGYRNGFKDHSSTDTERPFYRHPTAVPSQHGYHGGEDVGVWADGPFSEQIVLKFIGEHGNRVHHQILTMRHYDRLLDL</sequence>
<protein>
    <recommendedName>
        <fullName evidence="2 11">Alkaline phosphatase</fullName>
        <ecNumber evidence="2 11">3.1.3.1</ecNumber>
    </recommendedName>
</protein>
<comment type="catalytic activity">
    <reaction evidence="11">
        <text>a phosphate monoester + H2O = an alcohol + phosphate</text>
        <dbReference type="Rhea" id="RHEA:15017"/>
        <dbReference type="ChEBI" id="CHEBI:15377"/>
        <dbReference type="ChEBI" id="CHEBI:30879"/>
        <dbReference type="ChEBI" id="CHEBI:43474"/>
        <dbReference type="ChEBI" id="CHEBI:67140"/>
        <dbReference type="EC" id="3.1.3.1"/>
    </reaction>
</comment>
<name>A0A7I4YL67_HAECO</name>
<dbReference type="PROSITE" id="PS00123">
    <property type="entry name" value="ALKALINE_PHOSPHATASE"/>
    <property type="match status" value="1"/>
</dbReference>
<feature type="signal peptide" evidence="12">
    <location>
        <begin position="1"/>
        <end position="20"/>
    </location>
</feature>
<feature type="binding site" evidence="9">
    <location>
        <position position="181"/>
    </location>
    <ligand>
        <name>Mg(2+)</name>
        <dbReference type="ChEBI" id="CHEBI:18420"/>
    </ligand>
</feature>
<dbReference type="EC" id="3.1.3.1" evidence="2 11"/>
<organism evidence="13 14">
    <name type="scientific">Haemonchus contortus</name>
    <name type="common">Barber pole worm</name>
    <dbReference type="NCBI Taxonomy" id="6289"/>
    <lineage>
        <taxon>Eukaryota</taxon>
        <taxon>Metazoa</taxon>
        <taxon>Ecdysozoa</taxon>
        <taxon>Nematoda</taxon>
        <taxon>Chromadorea</taxon>
        <taxon>Rhabditida</taxon>
        <taxon>Rhabditina</taxon>
        <taxon>Rhabditomorpha</taxon>
        <taxon>Strongyloidea</taxon>
        <taxon>Trichostrongylidae</taxon>
        <taxon>Haemonchus</taxon>
    </lineage>
</organism>
<dbReference type="Gene3D" id="3.40.720.10">
    <property type="entry name" value="Alkaline Phosphatase, subunit A"/>
    <property type="match status" value="1"/>
</dbReference>
<keyword evidence="5 11" id="KW-0378">Hydrolase</keyword>
<dbReference type="SUPFAM" id="SSF53649">
    <property type="entry name" value="Alkaline phosphatase-like"/>
    <property type="match status" value="1"/>
</dbReference>
<evidence type="ECO:0000256" key="2">
    <source>
        <dbReference type="ARBA" id="ARBA00012647"/>
    </source>
</evidence>
<dbReference type="GO" id="GO:0046872">
    <property type="term" value="F:metal ion binding"/>
    <property type="evidence" value="ECO:0007669"/>
    <property type="project" value="UniProtKB-KW"/>
</dbReference>
<evidence type="ECO:0000256" key="11">
    <source>
        <dbReference type="RuleBase" id="RU003947"/>
    </source>
</evidence>
<evidence type="ECO:0000256" key="10">
    <source>
        <dbReference type="RuleBase" id="RU003946"/>
    </source>
</evidence>
<keyword evidence="13" id="KW-1185">Reference proteome</keyword>
<evidence type="ECO:0000256" key="8">
    <source>
        <dbReference type="PIRSR" id="PIRSR601952-1"/>
    </source>
</evidence>
<accession>A0A7I4YL67</accession>
<keyword evidence="12" id="KW-0732">Signal</keyword>
<evidence type="ECO:0000313" key="14">
    <source>
        <dbReference type="WBParaSite" id="HCON_00116780-00001"/>
    </source>
</evidence>
<feature type="binding site" evidence="9">
    <location>
        <position position="70"/>
    </location>
    <ligand>
        <name>Mg(2+)</name>
        <dbReference type="ChEBI" id="CHEBI:18420"/>
    </ligand>
</feature>
<comment type="similarity">
    <text evidence="1 10">Belongs to the alkaline phosphatase family.</text>
</comment>
<dbReference type="PANTHER" id="PTHR11596:SF5">
    <property type="entry name" value="ALKALINE PHOSPHATASE"/>
    <property type="match status" value="1"/>
</dbReference>
<dbReference type="InterPro" id="IPR017850">
    <property type="entry name" value="Alkaline_phosphatase_core_sf"/>
</dbReference>
<keyword evidence="7 9" id="KW-0460">Magnesium</keyword>
<dbReference type="PANTHER" id="PTHR11596">
    <property type="entry name" value="ALKALINE PHOSPHATASE"/>
    <property type="match status" value="1"/>
</dbReference>
<dbReference type="OrthoDB" id="5818554at2759"/>
<evidence type="ECO:0000256" key="9">
    <source>
        <dbReference type="PIRSR" id="PIRSR601952-2"/>
    </source>
</evidence>
<evidence type="ECO:0000256" key="7">
    <source>
        <dbReference type="ARBA" id="ARBA00022842"/>
    </source>
</evidence>
<comment type="cofactor">
    <cofactor evidence="9">
        <name>Mg(2+)</name>
        <dbReference type="ChEBI" id="CHEBI:18420"/>
    </cofactor>
    <text evidence="9">Binds 1 Mg(2+) ion.</text>
</comment>
<proteinExistence type="inferred from homology"/>
<evidence type="ECO:0000256" key="1">
    <source>
        <dbReference type="ARBA" id="ARBA00005984"/>
    </source>
</evidence>
<feature type="binding site" evidence="9">
    <location>
        <position position="373"/>
    </location>
    <ligand>
        <name>Zn(2+)</name>
        <dbReference type="ChEBI" id="CHEBI:29105"/>
        <label>2</label>
    </ligand>
</feature>
<dbReference type="WBParaSite" id="HCON_00116780-00001">
    <property type="protein sequence ID" value="HCON_00116780-00001"/>
    <property type="gene ID" value="HCON_00116780"/>
</dbReference>
<feature type="binding site" evidence="9">
    <location>
        <position position="183"/>
    </location>
    <ligand>
        <name>Mg(2+)</name>
        <dbReference type="ChEBI" id="CHEBI:18420"/>
    </ligand>
</feature>
<evidence type="ECO:0000256" key="3">
    <source>
        <dbReference type="ARBA" id="ARBA00022553"/>
    </source>
</evidence>
<evidence type="ECO:0000256" key="12">
    <source>
        <dbReference type="SAM" id="SignalP"/>
    </source>
</evidence>
<feature type="binding site" evidence="9">
    <location>
        <position position="70"/>
    </location>
    <ligand>
        <name>Zn(2+)</name>
        <dbReference type="ChEBI" id="CHEBI:29105"/>
        <label>2</label>
    </ligand>
</feature>
<evidence type="ECO:0000256" key="6">
    <source>
        <dbReference type="ARBA" id="ARBA00022833"/>
    </source>
</evidence>
<feature type="binding site" evidence="9">
    <location>
        <position position="374"/>
    </location>
    <ligand>
        <name>Zn(2+)</name>
        <dbReference type="ChEBI" id="CHEBI:29105"/>
        <label>2</label>
    </ligand>
</feature>
<feature type="binding site" evidence="9">
    <location>
        <position position="327"/>
    </location>
    <ligand>
        <name>Mg(2+)</name>
        <dbReference type="ChEBI" id="CHEBI:18420"/>
    </ligand>
</feature>
<evidence type="ECO:0000256" key="5">
    <source>
        <dbReference type="ARBA" id="ARBA00022801"/>
    </source>
</evidence>
<dbReference type="InterPro" id="IPR018299">
    <property type="entry name" value="Alkaline_phosphatase_AS"/>
</dbReference>
<dbReference type="InterPro" id="IPR001952">
    <property type="entry name" value="Alkaline_phosphatase"/>
</dbReference>
<feature type="chain" id="PRO_5035435118" description="Alkaline phosphatase" evidence="12">
    <location>
        <begin position="21"/>
        <end position="497"/>
    </location>
</feature>
<keyword evidence="3" id="KW-0597">Phosphoprotein</keyword>
<feature type="binding site" evidence="9">
    <location>
        <position position="452"/>
    </location>
    <ligand>
        <name>Zn(2+)</name>
        <dbReference type="ChEBI" id="CHEBI:29105"/>
        <label>2</label>
    </ligand>
</feature>
<feature type="active site" description="Phosphoserine intermediate" evidence="8">
    <location>
        <position position="120"/>
    </location>
</feature>